<protein>
    <recommendedName>
        <fullName evidence="10">Glycerol-3-phosphate acyltransferase</fullName>
    </recommendedName>
    <alternativeName>
        <fullName evidence="10">Acyl-PO4 G3P acyltransferase</fullName>
    </alternativeName>
    <alternativeName>
        <fullName evidence="10">Acyl-phosphate--glycerol-3-phosphate acyltransferase</fullName>
    </alternativeName>
    <alternativeName>
        <fullName evidence="10">G3P acyltransferase</fullName>
        <shortName evidence="10">GPAT</shortName>
        <ecNumber evidence="10">2.3.1.275</ecNumber>
    </alternativeName>
    <alternativeName>
        <fullName evidence="10">Lysophosphatidic acid synthase</fullName>
        <shortName evidence="10">LPA synthase</shortName>
    </alternativeName>
</protein>
<evidence type="ECO:0000256" key="1">
    <source>
        <dbReference type="ARBA" id="ARBA00022475"/>
    </source>
</evidence>
<feature type="transmembrane region" description="Helical" evidence="10">
    <location>
        <begin position="148"/>
        <end position="178"/>
    </location>
</feature>
<evidence type="ECO:0000256" key="7">
    <source>
        <dbReference type="ARBA" id="ARBA00023136"/>
    </source>
</evidence>
<keyword evidence="4 10" id="KW-0812">Transmembrane</keyword>
<keyword evidence="5 10" id="KW-1133">Transmembrane helix</keyword>
<sequence>MVSGFLSFALIAVIAYFLGAIPFAQLVSRARGVDIFKVGSGNAGFTNVLRVLGGRAAAVVLVGDILKGTLAAGIGDALGDEMGMLLASAIAVIAHTLSVFVHFRGGKGVATGAGVLLYVSPLSFLACGTTLALLAYTTGYMSIGSIAAAILCPLMLILTHEQPLVIGVFTCCALFVIWKHRGNIRRLRNGTENKIRPGKKG</sequence>
<evidence type="ECO:0000313" key="11">
    <source>
        <dbReference type="EMBL" id="SDD15048.1"/>
    </source>
</evidence>
<comment type="function">
    <text evidence="10">Catalyzes the transfer of an acyl group from acyl-phosphate (acyl-PO(4)) to glycerol-3-phosphate (G3P) to form lysophosphatidic acid (LPA). This enzyme utilizes acyl-phosphate as fatty acyl donor, but not acyl-CoA or acyl-ACP.</text>
</comment>
<dbReference type="GO" id="GO:0043772">
    <property type="term" value="F:acyl-phosphate glycerol-3-phosphate acyltransferase activity"/>
    <property type="evidence" value="ECO:0007669"/>
    <property type="project" value="UniProtKB-UniRule"/>
</dbReference>
<gene>
    <name evidence="10" type="primary">plsY</name>
    <name evidence="11" type="ORF">SAMN04489866_101305</name>
</gene>
<proteinExistence type="inferred from homology"/>
<dbReference type="EC" id="2.3.1.275" evidence="10"/>
<evidence type="ECO:0000256" key="8">
    <source>
        <dbReference type="ARBA" id="ARBA00023209"/>
    </source>
</evidence>
<evidence type="ECO:0000256" key="6">
    <source>
        <dbReference type="ARBA" id="ARBA00023098"/>
    </source>
</evidence>
<keyword evidence="11" id="KW-0012">Acyltransferase</keyword>
<dbReference type="AlphaFoldDB" id="A0A1G6SDT2"/>
<name>A0A1G6SDT2_PEPNI</name>
<feature type="transmembrane region" description="Helical" evidence="10">
    <location>
        <begin position="115"/>
        <end position="136"/>
    </location>
</feature>
<dbReference type="RefSeq" id="WP_091790981.1">
    <property type="nucleotide sequence ID" value="NZ_FNAF01000001.1"/>
</dbReference>
<dbReference type="NCBIfam" id="TIGR00023">
    <property type="entry name" value="glycerol-3-phosphate 1-O-acyltransferase PlsY"/>
    <property type="match status" value="1"/>
</dbReference>
<organism evidence="11 12">
    <name type="scientific">Peptococcus niger</name>
    <dbReference type="NCBI Taxonomy" id="2741"/>
    <lineage>
        <taxon>Bacteria</taxon>
        <taxon>Bacillati</taxon>
        <taxon>Bacillota</taxon>
        <taxon>Clostridia</taxon>
        <taxon>Eubacteriales</taxon>
        <taxon>Peptococcaceae</taxon>
        <taxon>Peptococcus</taxon>
    </lineage>
</organism>
<keyword evidence="6 10" id="KW-0443">Lipid metabolism</keyword>
<feature type="transmembrane region" description="Helical" evidence="10">
    <location>
        <begin position="48"/>
        <end position="70"/>
    </location>
</feature>
<comment type="subunit">
    <text evidence="10">Probably interacts with PlsX.</text>
</comment>
<keyword evidence="8 10" id="KW-0594">Phospholipid biosynthesis</keyword>
<evidence type="ECO:0000256" key="9">
    <source>
        <dbReference type="ARBA" id="ARBA00023264"/>
    </source>
</evidence>
<evidence type="ECO:0000256" key="3">
    <source>
        <dbReference type="ARBA" id="ARBA00022679"/>
    </source>
</evidence>
<dbReference type="OrthoDB" id="9777124at2"/>
<comment type="pathway">
    <text evidence="10">Lipid metabolism; phospholipid metabolism.</text>
</comment>
<keyword evidence="7 10" id="KW-0472">Membrane</keyword>
<evidence type="ECO:0000256" key="10">
    <source>
        <dbReference type="HAMAP-Rule" id="MF_01043"/>
    </source>
</evidence>
<feature type="transmembrane region" description="Helical" evidence="10">
    <location>
        <begin position="82"/>
        <end position="103"/>
    </location>
</feature>
<reference evidence="11 12" key="1">
    <citation type="submission" date="2016-10" db="EMBL/GenBank/DDBJ databases">
        <authorList>
            <person name="de Groot N.N."/>
        </authorList>
    </citation>
    <scope>NUCLEOTIDE SEQUENCE [LARGE SCALE GENOMIC DNA]</scope>
    <source>
        <strain evidence="11 12">DSM 20475</strain>
    </source>
</reference>
<dbReference type="GO" id="GO:0008654">
    <property type="term" value="P:phospholipid biosynthetic process"/>
    <property type="evidence" value="ECO:0007669"/>
    <property type="project" value="UniProtKB-UniRule"/>
</dbReference>
<keyword evidence="12" id="KW-1185">Reference proteome</keyword>
<dbReference type="STRING" id="2741.SAMN04489866_101305"/>
<comment type="similarity">
    <text evidence="10">Belongs to the PlsY family.</text>
</comment>
<evidence type="ECO:0000256" key="2">
    <source>
        <dbReference type="ARBA" id="ARBA00022516"/>
    </source>
</evidence>
<keyword evidence="1 10" id="KW-1003">Cell membrane</keyword>
<evidence type="ECO:0000256" key="5">
    <source>
        <dbReference type="ARBA" id="ARBA00022989"/>
    </source>
</evidence>
<evidence type="ECO:0000256" key="4">
    <source>
        <dbReference type="ARBA" id="ARBA00022692"/>
    </source>
</evidence>
<evidence type="ECO:0000313" key="12">
    <source>
        <dbReference type="Proteomes" id="UP000198995"/>
    </source>
</evidence>
<dbReference type="InterPro" id="IPR003811">
    <property type="entry name" value="G3P_acylTferase_PlsY"/>
</dbReference>
<keyword evidence="9 10" id="KW-1208">Phospholipid metabolism</keyword>
<dbReference type="EMBL" id="FNAF01000001">
    <property type="protein sequence ID" value="SDD15048.1"/>
    <property type="molecule type" value="Genomic_DNA"/>
</dbReference>
<keyword evidence="3 10" id="KW-0808">Transferase</keyword>
<dbReference type="HAMAP" id="MF_01043">
    <property type="entry name" value="PlsY"/>
    <property type="match status" value="1"/>
</dbReference>
<feature type="transmembrane region" description="Helical" evidence="10">
    <location>
        <begin position="6"/>
        <end position="27"/>
    </location>
</feature>
<comment type="catalytic activity">
    <reaction evidence="10">
        <text>an acyl phosphate + sn-glycerol 3-phosphate = a 1-acyl-sn-glycero-3-phosphate + phosphate</text>
        <dbReference type="Rhea" id="RHEA:34075"/>
        <dbReference type="ChEBI" id="CHEBI:43474"/>
        <dbReference type="ChEBI" id="CHEBI:57597"/>
        <dbReference type="ChEBI" id="CHEBI:57970"/>
        <dbReference type="ChEBI" id="CHEBI:59918"/>
        <dbReference type="EC" id="2.3.1.275"/>
    </reaction>
</comment>
<dbReference type="Pfam" id="PF02660">
    <property type="entry name" value="G3P_acyltransf"/>
    <property type="match status" value="1"/>
</dbReference>
<keyword evidence="2 10" id="KW-0444">Lipid biosynthesis</keyword>
<dbReference type="Proteomes" id="UP000198995">
    <property type="component" value="Unassembled WGS sequence"/>
</dbReference>
<dbReference type="UniPathway" id="UPA00085"/>
<dbReference type="SMART" id="SM01207">
    <property type="entry name" value="G3P_acyltransf"/>
    <property type="match status" value="1"/>
</dbReference>
<comment type="subcellular location">
    <subcellularLocation>
        <location evidence="10">Cell membrane</location>
        <topology evidence="10">Multi-pass membrane protein</topology>
    </subcellularLocation>
</comment>
<dbReference type="GO" id="GO:0005886">
    <property type="term" value="C:plasma membrane"/>
    <property type="evidence" value="ECO:0007669"/>
    <property type="project" value="UniProtKB-SubCell"/>
</dbReference>
<dbReference type="PANTHER" id="PTHR30309">
    <property type="entry name" value="INNER MEMBRANE PROTEIN YGIH"/>
    <property type="match status" value="1"/>
</dbReference>
<accession>A0A1G6SDT2</accession>
<dbReference type="PANTHER" id="PTHR30309:SF0">
    <property type="entry name" value="GLYCEROL-3-PHOSPHATE ACYLTRANSFERASE-RELATED"/>
    <property type="match status" value="1"/>
</dbReference>